<keyword evidence="3" id="KW-1185">Reference proteome</keyword>
<reference evidence="2 3" key="1">
    <citation type="submission" date="2019-05" db="EMBL/GenBank/DDBJ databases">
        <title>Another draft genome of Portunus trituberculatus and its Hox gene families provides insights of decapod evolution.</title>
        <authorList>
            <person name="Jeong J.-H."/>
            <person name="Song I."/>
            <person name="Kim S."/>
            <person name="Choi T."/>
            <person name="Kim D."/>
            <person name="Ryu S."/>
            <person name="Kim W."/>
        </authorList>
    </citation>
    <scope>NUCLEOTIDE SEQUENCE [LARGE SCALE GENOMIC DNA]</scope>
    <source>
        <tissue evidence="2">Muscle</tissue>
    </source>
</reference>
<evidence type="ECO:0000256" key="1">
    <source>
        <dbReference type="SAM" id="MobiDB-lite"/>
    </source>
</evidence>
<organism evidence="2 3">
    <name type="scientific">Portunus trituberculatus</name>
    <name type="common">Swimming crab</name>
    <name type="synonym">Neptunus trituberculatus</name>
    <dbReference type="NCBI Taxonomy" id="210409"/>
    <lineage>
        <taxon>Eukaryota</taxon>
        <taxon>Metazoa</taxon>
        <taxon>Ecdysozoa</taxon>
        <taxon>Arthropoda</taxon>
        <taxon>Crustacea</taxon>
        <taxon>Multicrustacea</taxon>
        <taxon>Malacostraca</taxon>
        <taxon>Eumalacostraca</taxon>
        <taxon>Eucarida</taxon>
        <taxon>Decapoda</taxon>
        <taxon>Pleocyemata</taxon>
        <taxon>Brachyura</taxon>
        <taxon>Eubrachyura</taxon>
        <taxon>Portunoidea</taxon>
        <taxon>Portunidae</taxon>
        <taxon>Portuninae</taxon>
        <taxon>Portunus</taxon>
    </lineage>
</organism>
<sequence length="135" mass="14639">MRQRWREQRVTSGGGNVPEDAPLSVQKTEKWEEEGGDEAAVKGEAVTEDWLVWVWGLEKGASHNGQAARLLECVGYGQSNTAGTAGLALNSGRRASVPRCGVKTDYLCPVCPMTRLPQCRPLVSSSIVRLADHCT</sequence>
<protein>
    <submittedName>
        <fullName evidence="2">Uncharacterized protein</fullName>
    </submittedName>
</protein>
<accession>A0A5B7IBN3</accession>
<dbReference type="Proteomes" id="UP000324222">
    <property type="component" value="Unassembled WGS sequence"/>
</dbReference>
<gene>
    <name evidence="2" type="ORF">E2C01_073424</name>
</gene>
<name>A0A5B7IBN3_PORTR</name>
<proteinExistence type="predicted"/>
<feature type="region of interest" description="Disordered" evidence="1">
    <location>
        <begin position="1"/>
        <end position="41"/>
    </location>
</feature>
<evidence type="ECO:0000313" key="3">
    <source>
        <dbReference type="Proteomes" id="UP000324222"/>
    </source>
</evidence>
<dbReference type="AlphaFoldDB" id="A0A5B7IBN3"/>
<evidence type="ECO:0000313" key="2">
    <source>
        <dbReference type="EMBL" id="MPC78917.1"/>
    </source>
</evidence>
<comment type="caution">
    <text evidence="2">The sequence shown here is derived from an EMBL/GenBank/DDBJ whole genome shotgun (WGS) entry which is preliminary data.</text>
</comment>
<dbReference type="EMBL" id="VSRR010049718">
    <property type="protein sequence ID" value="MPC78917.1"/>
    <property type="molecule type" value="Genomic_DNA"/>
</dbReference>